<name>A0A367UH97_9PROT</name>
<sequence>MVAKIFRYDVLGGLSLHVMEQDIGSALIAFEKILGFVPAVKQVDEESVLDFFFSHGHHYNQAHELSAFVSKVAQAFIPASYESLSAHRVASSLDMEKALNAAACVSAYLAGLFETEVKSLPTLD</sequence>
<organism evidence="1 2">
    <name type="scientific">Thalassospira xianhensis MCCC 1A02616</name>
    <dbReference type="NCBI Taxonomy" id="1177929"/>
    <lineage>
        <taxon>Bacteria</taxon>
        <taxon>Pseudomonadati</taxon>
        <taxon>Pseudomonadota</taxon>
        <taxon>Alphaproteobacteria</taxon>
        <taxon>Rhodospirillales</taxon>
        <taxon>Thalassospiraceae</taxon>
        <taxon>Thalassospira</taxon>
    </lineage>
</organism>
<dbReference type="EMBL" id="JPWA01000001">
    <property type="protein sequence ID" value="RCK07677.1"/>
    <property type="molecule type" value="Genomic_DNA"/>
</dbReference>
<evidence type="ECO:0000313" key="1">
    <source>
        <dbReference type="EMBL" id="RCK07677.1"/>
    </source>
</evidence>
<accession>A0A367UH97</accession>
<evidence type="ECO:0000313" key="2">
    <source>
        <dbReference type="Proteomes" id="UP000252419"/>
    </source>
</evidence>
<keyword evidence="2" id="KW-1185">Reference proteome</keyword>
<reference evidence="1 2" key="1">
    <citation type="submission" date="2014-07" db="EMBL/GenBank/DDBJ databases">
        <title>Draft genome sequence of Thalassospira xianhensis P-4 (MCCC 1A02616).</title>
        <authorList>
            <person name="Lai Q."/>
            <person name="Shao Z."/>
        </authorList>
    </citation>
    <scope>NUCLEOTIDE SEQUENCE [LARGE SCALE GENOMIC DNA]</scope>
    <source>
        <strain evidence="1 2">MCCC 1A02616</strain>
    </source>
</reference>
<comment type="caution">
    <text evidence="1">The sequence shown here is derived from an EMBL/GenBank/DDBJ whole genome shotgun (WGS) entry which is preliminary data.</text>
</comment>
<gene>
    <name evidence="1" type="ORF">TH5_00975</name>
</gene>
<proteinExistence type="predicted"/>
<dbReference type="Proteomes" id="UP000252419">
    <property type="component" value="Unassembled WGS sequence"/>
</dbReference>
<protein>
    <submittedName>
        <fullName evidence="1">Uncharacterized protein</fullName>
    </submittedName>
</protein>
<dbReference type="AlphaFoldDB" id="A0A367UH97"/>